<dbReference type="Pfam" id="PF12796">
    <property type="entry name" value="Ank_2"/>
    <property type="match status" value="1"/>
</dbReference>
<keyword evidence="1" id="KW-0677">Repeat</keyword>
<dbReference type="OrthoDB" id="3694314at2759"/>
<name>A0A9P4SAE5_9PEZI</name>
<comment type="caution">
    <text evidence="4">The sequence shown here is derived from an EMBL/GenBank/DDBJ whole genome shotgun (WGS) entry which is preliminary data.</text>
</comment>
<evidence type="ECO:0000313" key="4">
    <source>
        <dbReference type="EMBL" id="KAF2838914.1"/>
    </source>
</evidence>
<gene>
    <name evidence="4" type="ORF">M501DRAFT_921430</name>
</gene>
<organism evidence="4 5">
    <name type="scientific">Patellaria atrata CBS 101060</name>
    <dbReference type="NCBI Taxonomy" id="1346257"/>
    <lineage>
        <taxon>Eukaryota</taxon>
        <taxon>Fungi</taxon>
        <taxon>Dikarya</taxon>
        <taxon>Ascomycota</taxon>
        <taxon>Pezizomycotina</taxon>
        <taxon>Dothideomycetes</taxon>
        <taxon>Dothideomycetes incertae sedis</taxon>
        <taxon>Patellariales</taxon>
        <taxon>Patellariaceae</taxon>
        <taxon>Patellaria</taxon>
    </lineage>
</organism>
<accession>A0A9P4SAE5</accession>
<evidence type="ECO:0000313" key="5">
    <source>
        <dbReference type="Proteomes" id="UP000799429"/>
    </source>
</evidence>
<dbReference type="EMBL" id="MU006096">
    <property type="protein sequence ID" value="KAF2838914.1"/>
    <property type="molecule type" value="Genomic_DNA"/>
</dbReference>
<dbReference type="SUPFAM" id="SSF48403">
    <property type="entry name" value="Ankyrin repeat"/>
    <property type="match status" value="1"/>
</dbReference>
<dbReference type="AlphaFoldDB" id="A0A9P4SAE5"/>
<keyword evidence="5" id="KW-1185">Reference proteome</keyword>
<evidence type="ECO:0000256" key="2">
    <source>
        <dbReference type="ARBA" id="ARBA00023043"/>
    </source>
</evidence>
<dbReference type="PROSITE" id="PS50088">
    <property type="entry name" value="ANK_REPEAT"/>
    <property type="match status" value="1"/>
</dbReference>
<protein>
    <submittedName>
        <fullName evidence="4">Ankyrin</fullName>
    </submittedName>
</protein>
<evidence type="ECO:0000256" key="1">
    <source>
        <dbReference type="ARBA" id="ARBA00022737"/>
    </source>
</evidence>
<dbReference type="InterPro" id="IPR002110">
    <property type="entry name" value="Ankyrin_rpt"/>
</dbReference>
<keyword evidence="2 3" id="KW-0040">ANK repeat</keyword>
<reference evidence="4" key="1">
    <citation type="journal article" date="2020" name="Stud. Mycol.">
        <title>101 Dothideomycetes genomes: a test case for predicting lifestyles and emergence of pathogens.</title>
        <authorList>
            <person name="Haridas S."/>
            <person name="Albert R."/>
            <person name="Binder M."/>
            <person name="Bloem J."/>
            <person name="Labutti K."/>
            <person name="Salamov A."/>
            <person name="Andreopoulos B."/>
            <person name="Baker S."/>
            <person name="Barry K."/>
            <person name="Bills G."/>
            <person name="Bluhm B."/>
            <person name="Cannon C."/>
            <person name="Castanera R."/>
            <person name="Culley D."/>
            <person name="Daum C."/>
            <person name="Ezra D."/>
            <person name="Gonzalez J."/>
            <person name="Henrissat B."/>
            <person name="Kuo A."/>
            <person name="Liang C."/>
            <person name="Lipzen A."/>
            <person name="Lutzoni F."/>
            <person name="Magnuson J."/>
            <person name="Mondo S."/>
            <person name="Nolan M."/>
            <person name="Ohm R."/>
            <person name="Pangilinan J."/>
            <person name="Park H.-J."/>
            <person name="Ramirez L."/>
            <person name="Alfaro M."/>
            <person name="Sun H."/>
            <person name="Tritt A."/>
            <person name="Yoshinaga Y."/>
            <person name="Zwiers L.-H."/>
            <person name="Turgeon B."/>
            <person name="Goodwin S."/>
            <person name="Spatafora J."/>
            <person name="Crous P."/>
            <person name="Grigoriev I."/>
        </authorList>
    </citation>
    <scope>NUCLEOTIDE SEQUENCE</scope>
    <source>
        <strain evidence="4">CBS 101060</strain>
    </source>
</reference>
<dbReference type="Gene3D" id="1.25.40.20">
    <property type="entry name" value="Ankyrin repeat-containing domain"/>
    <property type="match status" value="1"/>
</dbReference>
<dbReference type="InterPro" id="IPR036770">
    <property type="entry name" value="Ankyrin_rpt-contain_sf"/>
</dbReference>
<proteinExistence type="predicted"/>
<evidence type="ECO:0000256" key="3">
    <source>
        <dbReference type="PROSITE-ProRule" id="PRU00023"/>
    </source>
</evidence>
<feature type="repeat" description="ANK" evidence="3">
    <location>
        <begin position="23"/>
        <end position="56"/>
    </location>
</feature>
<dbReference type="PANTHER" id="PTHR24198">
    <property type="entry name" value="ANKYRIN REPEAT AND PROTEIN KINASE DOMAIN-CONTAINING PROTEIN"/>
    <property type="match status" value="1"/>
</dbReference>
<dbReference type="Proteomes" id="UP000799429">
    <property type="component" value="Unassembled WGS sequence"/>
</dbReference>
<dbReference type="PANTHER" id="PTHR24198:SF165">
    <property type="entry name" value="ANKYRIN REPEAT-CONTAINING PROTEIN-RELATED"/>
    <property type="match status" value="1"/>
</dbReference>
<feature type="non-terminal residue" evidence="4">
    <location>
        <position position="146"/>
    </location>
</feature>
<sequence>GNSNMIGILLDHVGPGINLRDSNGDTRLHYAARAGQTDIAAGLVMSPSIDPDMMNSNYATPLLFACSGGYVDIVRLLLARDDVDALSVCGPDKDETPISAAIYGGHTVVVDALIKHHLTIGSFENTYETPLSIARKMDHRNVVKLL</sequence>
<dbReference type="Pfam" id="PF00023">
    <property type="entry name" value="Ank"/>
    <property type="match status" value="1"/>
</dbReference>
<feature type="non-terminal residue" evidence="4">
    <location>
        <position position="1"/>
    </location>
</feature>
<dbReference type="SMART" id="SM00248">
    <property type="entry name" value="ANK"/>
    <property type="match status" value="3"/>
</dbReference>